<protein>
    <submittedName>
        <fullName evidence="3">Phosphoglycerate mutase</fullName>
    </submittedName>
</protein>
<name>A0A1W1VTU6_9BACT</name>
<dbReference type="PANTHER" id="PTHR42693">
    <property type="entry name" value="ARYLSULFATASE FAMILY MEMBER"/>
    <property type="match status" value="1"/>
</dbReference>
<dbReference type="RefSeq" id="WP_084446299.1">
    <property type="nucleotide sequence ID" value="NZ_FWWW01000073.1"/>
</dbReference>
<dbReference type="InterPro" id="IPR017850">
    <property type="entry name" value="Alkaline_phosphatase_core_sf"/>
</dbReference>
<reference evidence="3 4" key="1">
    <citation type="submission" date="2017-04" db="EMBL/GenBank/DDBJ databases">
        <authorList>
            <person name="Afonso C.L."/>
            <person name="Miller P.J."/>
            <person name="Scott M.A."/>
            <person name="Spackman E."/>
            <person name="Goraichik I."/>
            <person name="Dimitrov K.M."/>
            <person name="Suarez D.L."/>
            <person name="Swayne D.E."/>
        </authorList>
    </citation>
    <scope>NUCLEOTIDE SEQUENCE [LARGE SCALE GENOMIC DNA]</scope>
    <source>
        <strain evidence="3 4">DSM 11622</strain>
    </source>
</reference>
<comment type="similarity">
    <text evidence="1">Belongs to the sulfatase family.</text>
</comment>
<gene>
    <name evidence="3" type="ORF">SAMN00120144_2998</name>
</gene>
<proteinExistence type="inferred from homology"/>
<evidence type="ECO:0000313" key="3">
    <source>
        <dbReference type="EMBL" id="SMB96785.1"/>
    </source>
</evidence>
<dbReference type="Proteomes" id="UP000192266">
    <property type="component" value="Unassembled WGS sequence"/>
</dbReference>
<dbReference type="Gene3D" id="3.40.720.10">
    <property type="entry name" value="Alkaline Phosphatase, subunit A"/>
    <property type="match status" value="1"/>
</dbReference>
<dbReference type="InterPro" id="IPR050738">
    <property type="entry name" value="Sulfatase"/>
</dbReference>
<dbReference type="EMBL" id="FWWW01000073">
    <property type="protein sequence ID" value="SMB96785.1"/>
    <property type="molecule type" value="Genomic_DNA"/>
</dbReference>
<accession>A0A1W1VTU6</accession>
<evidence type="ECO:0000256" key="1">
    <source>
        <dbReference type="ARBA" id="ARBA00008779"/>
    </source>
</evidence>
<dbReference type="PANTHER" id="PTHR42693:SF33">
    <property type="entry name" value="ARYLSULFATASE"/>
    <property type="match status" value="1"/>
</dbReference>
<evidence type="ECO:0000259" key="2">
    <source>
        <dbReference type="Pfam" id="PF00884"/>
    </source>
</evidence>
<dbReference type="STRING" id="645990.SAMN00120144_2998"/>
<dbReference type="GO" id="GO:0004065">
    <property type="term" value="F:arylsulfatase activity"/>
    <property type="evidence" value="ECO:0007669"/>
    <property type="project" value="TreeGrafter"/>
</dbReference>
<dbReference type="InterPro" id="IPR000917">
    <property type="entry name" value="Sulfatase_N"/>
</dbReference>
<keyword evidence="4" id="KW-1185">Reference proteome</keyword>
<dbReference type="Pfam" id="PF00884">
    <property type="entry name" value="Sulfatase"/>
    <property type="match status" value="1"/>
</dbReference>
<organism evidence="3 4">
    <name type="scientific">Hymenobacter roseosalivarius DSM 11622</name>
    <dbReference type="NCBI Taxonomy" id="645990"/>
    <lineage>
        <taxon>Bacteria</taxon>
        <taxon>Pseudomonadati</taxon>
        <taxon>Bacteroidota</taxon>
        <taxon>Cytophagia</taxon>
        <taxon>Cytophagales</taxon>
        <taxon>Hymenobacteraceae</taxon>
        <taxon>Hymenobacter</taxon>
    </lineage>
</organism>
<dbReference type="SUPFAM" id="SSF53649">
    <property type="entry name" value="Alkaline phosphatase-like"/>
    <property type="match status" value="1"/>
</dbReference>
<dbReference type="OrthoDB" id="9791578at2"/>
<sequence>MALSTNRARRSPSVAGSSWRRYALFFWLLLLFSFAPPPAKKGLRTKNVIIIVIDGPRYSETWGATPGIIPQMATRLKPRGVFFSNFYNNGFTYTNSGHTALTTGLNQPIDNFEAELPQQPSIFQIWRKATGKPATAAWLVTSKDKLHILANTQNPEWKDQFQPSVDCGVSGPGSGYRADSLTLVAVKRILIQHKPNLVLINFMEPDGFAHAGNWNNYLRGIARDDKYVGELYDFLQKNKAYRNTTTLLITNDHGRHLDGIGSGFVDHGDDCEGCRHISLLALGPDFKRGLTITETYTLPDVPSTVAFLLGFPLEQSQGKVIESLFKR</sequence>
<dbReference type="AlphaFoldDB" id="A0A1W1VTU6"/>
<feature type="domain" description="Sulfatase N-terminal" evidence="2">
    <location>
        <begin position="46"/>
        <end position="295"/>
    </location>
</feature>
<evidence type="ECO:0000313" key="4">
    <source>
        <dbReference type="Proteomes" id="UP000192266"/>
    </source>
</evidence>